<reference evidence="2" key="1">
    <citation type="journal article" date="2022" name="bioRxiv">
        <title>Genomics of Preaxostyla Flagellates Illuminates Evolutionary Transitions and the Path Towards Mitochondrial Loss.</title>
        <authorList>
            <person name="Novak L.V.F."/>
            <person name="Treitli S.C."/>
            <person name="Pyrih J."/>
            <person name="Halakuc P."/>
            <person name="Pipaliya S.V."/>
            <person name="Vacek V."/>
            <person name="Brzon O."/>
            <person name="Soukal P."/>
            <person name="Eme L."/>
            <person name="Dacks J.B."/>
            <person name="Karnkowska A."/>
            <person name="Elias M."/>
            <person name="Hampl V."/>
        </authorList>
    </citation>
    <scope>NUCLEOTIDE SEQUENCE</scope>
    <source>
        <strain evidence="2">RCP-MX</strain>
    </source>
</reference>
<proteinExistence type="predicted"/>
<sequence>MHSTTLPKRKYTQSPLLSSSRGDHQRRNSIAPSITSSLVKPPGTEATHTQQLGTTARFRSTGFSRLQTSSDTTSDKPRAPSRKSQHSQKEKGSQKLDSAAAVVGDSEEDGLEFRPENIKHLTQSNPEEETMDLPIQSPEAASDEFDIIVPPLFEVITHVSLVNYTIITPPSTAERPNTALFVVVTLPELVGAPDTHPALSPFGGASGLGSMPGVTPRFPPRHPSTGPPTGSPAQITLPVVGTSTQVEYIPEKALLAEFRRFSGSRIVHVSISDGAGNPVTVSRFYMLLRIYGRDPSRALSEGSVPLRDEMMEELAAEEGAAGPPEEEPPPIPTAHSATPWDQRMDPAFLRRATLA</sequence>
<feature type="compositionally biased region" description="Polar residues" evidence="1">
    <location>
        <begin position="46"/>
        <end position="72"/>
    </location>
</feature>
<feature type="compositionally biased region" description="Polar residues" evidence="1">
    <location>
        <begin position="1"/>
        <end position="20"/>
    </location>
</feature>
<dbReference type="Proteomes" id="UP001141327">
    <property type="component" value="Unassembled WGS sequence"/>
</dbReference>
<organism evidence="2 3">
    <name type="scientific">Paratrimastix pyriformis</name>
    <dbReference type="NCBI Taxonomy" id="342808"/>
    <lineage>
        <taxon>Eukaryota</taxon>
        <taxon>Metamonada</taxon>
        <taxon>Preaxostyla</taxon>
        <taxon>Paratrimastigidae</taxon>
        <taxon>Paratrimastix</taxon>
    </lineage>
</organism>
<dbReference type="EMBL" id="JAPMOS010000013">
    <property type="protein sequence ID" value="KAJ4460408.1"/>
    <property type="molecule type" value="Genomic_DNA"/>
</dbReference>
<evidence type="ECO:0000256" key="1">
    <source>
        <dbReference type="SAM" id="MobiDB-lite"/>
    </source>
</evidence>
<keyword evidence="3" id="KW-1185">Reference proteome</keyword>
<feature type="region of interest" description="Disordered" evidence="1">
    <location>
        <begin position="1"/>
        <end position="116"/>
    </location>
</feature>
<feature type="compositionally biased region" description="Polar residues" evidence="1">
    <location>
        <begin position="28"/>
        <end position="38"/>
    </location>
</feature>
<evidence type="ECO:0000313" key="2">
    <source>
        <dbReference type="EMBL" id="KAJ4460408.1"/>
    </source>
</evidence>
<protein>
    <submittedName>
        <fullName evidence="2">Uncharacterized protein</fullName>
    </submittedName>
</protein>
<comment type="caution">
    <text evidence="2">The sequence shown here is derived from an EMBL/GenBank/DDBJ whole genome shotgun (WGS) entry which is preliminary data.</text>
</comment>
<feature type="region of interest" description="Disordered" evidence="1">
    <location>
        <begin position="313"/>
        <end position="344"/>
    </location>
</feature>
<evidence type="ECO:0000313" key="3">
    <source>
        <dbReference type="Proteomes" id="UP001141327"/>
    </source>
</evidence>
<name>A0ABQ8UMK7_9EUKA</name>
<gene>
    <name evidence="2" type="ORF">PAPYR_3439</name>
</gene>
<accession>A0ABQ8UMK7</accession>